<keyword evidence="7" id="KW-0030">Aminoacyl-tRNA synthetase</keyword>
<accession>A0A4T0X7C1</accession>
<dbReference type="SUPFAM" id="SSF52954">
    <property type="entry name" value="Class II aaRS ABD-related"/>
    <property type="match status" value="1"/>
</dbReference>
<dbReference type="InterPro" id="IPR006195">
    <property type="entry name" value="aa-tRNA-synth_II"/>
</dbReference>
<evidence type="ECO:0000256" key="4">
    <source>
        <dbReference type="ARBA" id="ARBA00022741"/>
    </source>
</evidence>
<dbReference type="InterPro" id="IPR045864">
    <property type="entry name" value="aa-tRNA-synth_II/BPL/LPL"/>
</dbReference>
<dbReference type="GO" id="GO:0006433">
    <property type="term" value="P:prolyl-tRNA aminoacylation"/>
    <property type="evidence" value="ECO:0007669"/>
    <property type="project" value="InterPro"/>
</dbReference>
<dbReference type="InterPro" id="IPR004154">
    <property type="entry name" value="Anticodon-bd"/>
</dbReference>
<dbReference type="InterPro" id="IPR002316">
    <property type="entry name" value="Pro-tRNA-ligase_IIa"/>
</dbReference>
<feature type="domain" description="Aminoacyl-transfer RNA synthetases class-II family profile" evidence="10">
    <location>
        <begin position="132"/>
        <end position="422"/>
    </location>
</feature>
<evidence type="ECO:0000259" key="10">
    <source>
        <dbReference type="PROSITE" id="PS50862"/>
    </source>
</evidence>
<dbReference type="Proteomes" id="UP000307173">
    <property type="component" value="Unassembled WGS sequence"/>
</dbReference>
<evidence type="ECO:0000256" key="5">
    <source>
        <dbReference type="ARBA" id="ARBA00022840"/>
    </source>
</evidence>
<dbReference type="Gene3D" id="3.30.930.10">
    <property type="entry name" value="Bira Bifunctional Protein, Domain 2"/>
    <property type="match status" value="2"/>
</dbReference>
<dbReference type="PRINTS" id="PR01046">
    <property type="entry name" value="TRNASYNTHPRO"/>
</dbReference>
<dbReference type="AlphaFoldDB" id="A0A4T0X7C1"/>
<evidence type="ECO:0000256" key="8">
    <source>
        <dbReference type="ARBA" id="ARBA00029731"/>
    </source>
</evidence>
<dbReference type="InterPro" id="IPR036621">
    <property type="entry name" value="Anticodon-bd_dom_sf"/>
</dbReference>
<comment type="caution">
    <text evidence="11">The sequence shown here is derived from an EMBL/GenBank/DDBJ whole genome shotgun (WGS) entry which is preliminary data.</text>
</comment>
<dbReference type="PROSITE" id="PS50862">
    <property type="entry name" value="AA_TRNA_LIGASE_II"/>
    <property type="match status" value="1"/>
</dbReference>
<protein>
    <recommendedName>
        <fullName evidence="2">proline--tRNA ligase</fullName>
        <ecNumber evidence="2">6.1.1.15</ecNumber>
    </recommendedName>
    <alternativeName>
        <fullName evidence="8">Prolyl-tRNA synthetase</fullName>
    </alternativeName>
</protein>
<dbReference type="PANTHER" id="PTHR42753:SF2">
    <property type="entry name" value="PROLINE--TRNA LIGASE"/>
    <property type="match status" value="1"/>
</dbReference>
<dbReference type="InterPro" id="IPR050062">
    <property type="entry name" value="Pro-tRNA_synthetase"/>
</dbReference>
<dbReference type="InterPro" id="IPR002314">
    <property type="entry name" value="aa-tRNA-synt_IIb"/>
</dbReference>
<dbReference type="EMBL" id="SELW01000121">
    <property type="protein sequence ID" value="TID30764.1"/>
    <property type="molecule type" value="Genomic_DNA"/>
</dbReference>
<evidence type="ECO:0000256" key="3">
    <source>
        <dbReference type="ARBA" id="ARBA00022598"/>
    </source>
</evidence>
<proteinExistence type="inferred from homology"/>
<evidence type="ECO:0000256" key="7">
    <source>
        <dbReference type="ARBA" id="ARBA00023146"/>
    </source>
</evidence>
<dbReference type="GO" id="GO:0005739">
    <property type="term" value="C:mitochondrion"/>
    <property type="evidence" value="ECO:0007669"/>
    <property type="project" value="TreeGrafter"/>
</dbReference>
<keyword evidence="6" id="KW-0648">Protein biosynthesis</keyword>
<evidence type="ECO:0000313" key="11">
    <source>
        <dbReference type="EMBL" id="TID30764.1"/>
    </source>
</evidence>
<evidence type="ECO:0000256" key="6">
    <source>
        <dbReference type="ARBA" id="ARBA00022917"/>
    </source>
</evidence>
<name>A0A4T0X7C1_9ASCO</name>
<keyword evidence="5" id="KW-0067">ATP-binding</keyword>
<comment type="similarity">
    <text evidence="1">Belongs to the class-II aminoacyl-tRNA synthetase family.</text>
</comment>
<gene>
    <name evidence="11" type="ORF">CANINC_000680</name>
</gene>
<keyword evidence="3" id="KW-0436">Ligase</keyword>
<keyword evidence="4" id="KW-0547">Nucleotide-binding</keyword>
<reference evidence="11 12" key="1">
    <citation type="journal article" date="2019" name="Front. Genet.">
        <title>Whole-Genome Sequencing of the Opportunistic Yeast Pathogen Candida inconspicua Uncovers Its Hybrid Origin.</title>
        <authorList>
            <person name="Mixao V."/>
            <person name="Hansen A.P."/>
            <person name="Saus E."/>
            <person name="Boekhout T."/>
            <person name="Lass-Florl C."/>
            <person name="Gabaldon T."/>
        </authorList>
    </citation>
    <scope>NUCLEOTIDE SEQUENCE [LARGE SCALE GENOMIC DNA]</scope>
    <source>
        <strain evidence="11 12">CBS 180</strain>
    </source>
</reference>
<evidence type="ECO:0000313" key="12">
    <source>
        <dbReference type="Proteomes" id="UP000307173"/>
    </source>
</evidence>
<sequence length="540" mass="60876">MKGLATTLTVFSHPPPNLTRKQLTKLSTTDLLKKLGFIAQPNAGLTHWLPLGKAVLDNVSDIIHKHHRDGGCVEVSLSSLSHNSIWSKTGRWQNNELYKLEDFCLAATAEEEITSLVTPFLNSYKKLPFIGYQLTRKYRNEIRSRGGLLRGREFYMKDAYSFDASKQEALASFDKMNRIYGKIFDELKLPYVKANADSGDIGGDLSYEWHIVNEVGEDTIVKCDSCNSCGNVERVRNSEGERADESDVSYYLTNENELVCVYYPKGRKLSLKFVKEEDLVELNEKIEGEKALNSFEESNVDNLNTIYRLIDQNVGPGTKMPDLPVRFSKNHMISFQGLDITEAQEGDVCINCGNGHLHEMKGVEVGHTFYLGTKYSEPLNAEFIDKDNVRKPFEMGCYGIGVSRIVGVIAEIMRDEEGLRWPAAVAPIQVSVIQSGEHKITGFINKLEQNEVKFEIDNSTDIGFGKKLAKSKLIGIPLQIIVGKNYPVVEIETRGMFFTEKFHELHNEFGSQWGWSIEEGVHSVNIEHADKVINALLKDM</sequence>
<evidence type="ECO:0000256" key="2">
    <source>
        <dbReference type="ARBA" id="ARBA00012831"/>
    </source>
</evidence>
<keyword evidence="12" id="KW-1185">Reference proteome</keyword>
<organism evidence="11 12">
    <name type="scientific">Pichia inconspicua</name>
    <dbReference type="NCBI Taxonomy" id="52247"/>
    <lineage>
        <taxon>Eukaryota</taxon>
        <taxon>Fungi</taxon>
        <taxon>Dikarya</taxon>
        <taxon>Ascomycota</taxon>
        <taxon>Saccharomycotina</taxon>
        <taxon>Pichiomycetes</taxon>
        <taxon>Pichiales</taxon>
        <taxon>Pichiaceae</taxon>
        <taxon>Pichia</taxon>
    </lineage>
</organism>
<dbReference type="Pfam" id="PF00587">
    <property type="entry name" value="tRNA-synt_2b"/>
    <property type="match status" value="1"/>
</dbReference>
<dbReference type="GO" id="GO:0005524">
    <property type="term" value="F:ATP binding"/>
    <property type="evidence" value="ECO:0007669"/>
    <property type="project" value="UniProtKB-KW"/>
</dbReference>
<dbReference type="OrthoDB" id="10267474at2759"/>
<dbReference type="Pfam" id="PF03129">
    <property type="entry name" value="HGTP_anticodon"/>
    <property type="match status" value="1"/>
</dbReference>
<dbReference type="SUPFAM" id="SSF55681">
    <property type="entry name" value="Class II aaRS and biotin synthetases"/>
    <property type="match status" value="1"/>
</dbReference>
<comment type="catalytic activity">
    <reaction evidence="9">
        <text>tRNA(Pro) + L-proline + ATP = L-prolyl-tRNA(Pro) + AMP + diphosphate</text>
        <dbReference type="Rhea" id="RHEA:14305"/>
        <dbReference type="Rhea" id="RHEA-COMP:9700"/>
        <dbReference type="Rhea" id="RHEA-COMP:9702"/>
        <dbReference type="ChEBI" id="CHEBI:30616"/>
        <dbReference type="ChEBI" id="CHEBI:33019"/>
        <dbReference type="ChEBI" id="CHEBI:60039"/>
        <dbReference type="ChEBI" id="CHEBI:78442"/>
        <dbReference type="ChEBI" id="CHEBI:78532"/>
        <dbReference type="ChEBI" id="CHEBI:456215"/>
        <dbReference type="EC" id="6.1.1.15"/>
    </reaction>
</comment>
<dbReference type="GO" id="GO:0004827">
    <property type="term" value="F:proline-tRNA ligase activity"/>
    <property type="evidence" value="ECO:0007669"/>
    <property type="project" value="UniProtKB-EC"/>
</dbReference>
<dbReference type="EC" id="6.1.1.15" evidence="2"/>
<evidence type="ECO:0000256" key="9">
    <source>
        <dbReference type="ARBA" id="ARBA00047671"/>
    </source>
</evidence>
<evidence type="ECO:0000256" key="1">
    <source>
        <dbReference type="ARBA" id="ARBA00008226"/>
    </source>
</evidence>
<dbReference type="Gene3D" id="3.40.50.800">
    <property type="entry name" value="Anticodon-binding domain"/>
    <property type="match status" value="1"/>
</dbReference>
<dbReference type="STRING" id="52247.A0A4T0X7C1"/>
<dbReference type="PANTHER" id="PTHR42753">
    <property type="entry name" value="MITOCHONDRIAL RIBOSOME PROTEIN L39/PROLYL-TRNA LIGASE FAMILY MEMBER"/>
    <property type="match status" value="1"/>
</dbReference>